<dbReference type="EMBL" id="CZBE01000003">
    <property type="protein sequence ID" value="CUP36419.1"/>
    <property type="molecule type" value="Genomic_DNA"/>
</dbReference>
<evidence type="ECO:0000313" key="1">
    <source>
        <dbReference type="EMBL" id="CUP36419.1"/>
    </source>
</evidence>
<accession>A0A174MRW3</accession>
<evidence type="ECO:0000313" key="2">
    <source>
        <dbReference type="Proteomes" id="UP000095765"/>
    </source>
</evidence>
<name>A0A174MRW3_9FIRM</name>
<protein>
    <submittedName>
        <fullName evidence="1">Uncharacterized protein</fullName>
    </submittedName>
</protein>
<dbReference type="Proteomes" id="UP000095765">
    <property type="component" value="Unassembled WGS sequence"/>
</dbReference>
<organism evidence="1 2">
    <name type="scientific">Anaerotruncus colihominis</name>
    <dbReference type="NCBI Taxonomy" id="169435"/>
    <lineage>
        <taxon>Bacteria</taxon>
        <taxon>Bacillati</taxon>
        <taxon>Bacillota</taxon>
        <taxon>Clostridia</taxon>
        <taxon>Eubacteriales</taxon>
        <taxon>Oscillospiraceae</taxon>
        <taxon>Anaerotruncus</taxon>
    </lineage>
</organism>
<dbReference type="RefSeq" id="WP_055244038.1">
    <property type="nucleotide sequence ID" value="NZ_CABIWA010000006.1"/>
</dbReference>
<reference evidence="1 2" key="1">
    <citation type="submission" date="2015-09" db="EMBL/GenBank/DDBJ databases">
        <authorList>
            <consortium name="Pathogen Informatics"/>
        </authorList>
    </citation>
    <scope>NUCLEOTIDE SEQUENCE [LARGE SCALE GENOMIC DNA]</scope>
    <source>
        <strain evidence="1 2">2789STDY5834939</strain>
    </source>
</reference>
<proteinExistence type="predicted"/>
<dbReference type="AlphaFoldDB" id="A0A174MRW3"/>
<dbReference type="OrthoDB" id="1837370at2"/>
<gene>
    <name evidence="1" type="ORF">ERS852551_00568</name>
</gene>
<sequence length="295" mass="34030">MRFRYNQTIERTICPKTVAVENSPAWLIICLIKSLNDWLGLPHRVFYRHGDRQLKIGYEVLSFPTDELAENFGSLVSKIDQTWPLEVFGIADSGELIGISFAGDGDSLVMRQQSVSGVWFDELRDLYLTLLLPDIKAARCLFDLLRAVEDGRPAAAMEWEYADFLEQQHLACIDRTLSFCYVYFEQDCPDDAPLACLLSLTLEQKQKLWLLFLEKRIFPPEFEWLWDTLVNQCAPNWIEWTLSLFSVLEQLNIQFICLGSQFELLDGLGKRLYFGVDHTGAAEQVLMKILFPLNQ</sequence>